<dbReference type="InterPro" id="IPR003791">
    <property type="entry name" value="UPF0178"/>
</dbReference>
<dbReference type="Proteomes" id="UP001529275">
    <property type="component" value="Unassembled WGS sequence"/>
</dbReference>
<evidence type="ECO:0000313" key="2">
    <source>
        <dbReference type="EMBL" id="MDM8195475.1"/>
    </source>
</evidence>
<reference evidence="3" key="1">
    <citation type="submission" date="2023-06" db="EMBL/GenBank/DDBJ databases">
        <title>Identification and characterization of horizontal gene transfer across gut microbiota members of farm animals based on homology search.</title>
        <authorList>
            <person name="Zeman M."/>
            <person name="Kubasova T."/>
            <person name="Jahodarova E."/>
            <person name="Nykrynova M."/>
            <person name="Rychlik I."/>
        </authorList>
    </citation>
    <scope>NUCLEOTIDE SEQUENCE [LARGE SCALE GENOMIC DNA]</scope>
    <source>
        <strain evidence="3">ET341</strain>
    </source>
</reference>
<comment type="similarity">
    <text evidence="1">Belongs to the UPF0178 family.</text>
</comment>
<protein>
    <submittedName>
        <fullName evidence="2">DUF188 domain-containing protein</fullName>
    </submittedName>
</protein>
<gene>
    <name evidence="2" type="ORF">QUV98_03970</name>
</gene>
<dbReference type="PANTHER" id="PTHR35146:SF1">
    <property type="entry name" value="UPF0178 PROTEIN YAII"/>
    <property type="match status" value="1"/>
</dbReference>
<name>A0ABT7UH54_9FIRM</name>
<comment type="caution">
    <text evidence="2">The sequence shown here is derived from an EMBL/GenBank/DDBJ whole genome shotgun (WGS) entry which is preliminary data.</text>
</comment>
<accession>A0ABT7UH54</accession>
<proteinExistence type="inferred from homology"/>
<evidence type="ECO:0000313" key="3">
    <source>
        <dbReference type="Proteomes" id="UP001529275"/>
    </source>
</evidence>
<sequence>MRVIVDGDAAMYKNDIYQLTLNYQIEMFVYLDYAHLLKDAPYPVIECEIGKDSVDMRILSDLKKGDLLITQDYGLAALALGKGAYVLHVSGLKITSQNIDELLLRRYIGAHQRKSHKRIKGPSKPTKENKDYFLKQLETILSISLKR</sequence>
<dbReference type="Pfam" id="PF02639">
    <property type="entry name" value="DUF188"/>
    <property type="match status" value="1"/>
</dbReference>
<dbReference type="EMBL" id="JAUDCK010000009">
    <property type="protein sequence ID" value="MDM8195475.1"/>
    <property type="molecule type" value="Genomic_DNA"/>
</dbReference>
<dbReference type="PANTHER" id="PTHR35146">
    <property type="entry name" value="UPF0178 PROTEIN YAII"/>
    <property type="match status" value="1"/>
</dbReference>
<organism evidence="2 3">
    <name type="scientific">Massilimicrobiota timonensis</name>
    <dbReference type="NCBI Taxonomy" id="1776392"/>
    <lineage>
        <taxon>Bacteria</taxon>
        <taxon>Bacillati</taxon>
        <taxon>Bacillota</taxon>
        <taxon>Erysipelotrichia</taxon>
        <taxon>Erysipelotrichales</taxon>
        <taxon>Erysipelotrichaceae</taxon>
        <taxon>Massilimicrobiota</taxon>
    </lineage>
</organism>
<dbReference type="RefSeq" id="WP_289527410.1">
    <property type="nucleotide sequence ID" value="NZ_JAUDCK010000009.1"/>
</dbReference>
<evidence type="ECO:0000256" key="1">
    <source>
        <dbReference type="ARBA" id="ARBA00008522"/>
    </source>
</evidence>
<keyword evidence="3" id="KW-1185">Reference proteome</keyword>